<keyword evidence="4" id="KW-1185">Reference proteome</keyword>
<dbReference type="Proteomes" id="UP001236569">
    <property type="component" value="Unassembled WGS sequence"/>
</dbReference>
<protein>
    <submittedName>
        <fullName evidence="3">DUF6443 domain-containing protein</fullName>
    </submittedName>
</protein>
<sequence length="1056" mass="117701">MKRYIFFLFIASLFSTIGWSQTVSTDKNAVTHSSFRVATTVEADGSLSSKALINVQYFDGLGRPLSTVGYQQSPLQKDIISNSVSYDNFSRVIQQNNITPLSSSTGGFQAYSTVLSNAQSFYGDANPYTKVKTFDNSSLNRILEQYGAGASWQNNNKFVKTNYASAGTDVRLYKADASMNINLSGSYPANSLTKITNTDEQGNIVIEYKDRANKLIQKQVQDDTDYITTYYVYDDMDRLVAIIQPVAYSTNISITFGSTNWNEGVFFYIYDAHGNVTQKKIPSADWEYLVYDKWDRVVWSQDGLQRETGKWKFYKYDILNRLVMSGLKADARGLSALQTEASASTAGRYESRNATSPLYYSTTTSYPTTIASADVNIVNYFDSYTNWLPSTMNFIGSDFSSTYYGNTKGLQTGGASKNLETNVWMYNVTYFDTKGRTIQTFRHNVYGYIDRQEFLYNFDNGLAKQRTYWQKSDGSTFLENTLNIYDQAGRLTSVRHGFGSTSNDEVVQLNYDEVGRLIQKRIKATSQPANKYLKAKVLLYGALTNSTLMNAMTVAGIVPTSEPYTGLADRFIHTGGGGNEQTTMAVLSGNQGTSNAIVDWVFIELRSSSNPANILKTRSSLLQIDGDIVDVDGVSDVNLGTLPNSNYYVAIKHRNHLGAMTAEAVSFANTTTTVDFITRTPAQIYDLPGEGTNGIELQTTTSGYALWGGNANRDGAVIYQGPANDRAWVGSVVLTDPGNTEGSNNYIVYGYLTPDVNLDGKVIFQGPNNDLNLIFNSVYYYPLNTEHLNNYPIYEQLPLSSTAVISSATTTALQTIDYKYHIRGGLLGINLNAVNQPAPNNQEVDLFAYKLDYETAGRWDGNIGKQTWNKTSNQVRSYSFTYDNAKRLKSGTYSGVGAENYSLTNVNYDKNGNILNLVRNGNLGSSFGVMDNLTYTYTGNKLYKVEDAVSGDYTVDFVNRNAGTNDYDYYSDGSLKKDLNKEITQIDYDPFLKLPKQITLTNNRWIKITYAGDGRVLKRTYSTGEYWEYDGALVHKNGQPYQLATPEGRAKWCLDI</sequence>
<comment type="caution">
    <text evidence="3">The sequence shown here is derived from an EMBL/GenBank/DDBJ whole genome shotgun (WGS) entry which is preliminary data.</text>
</comment>
<feature type="chain" id="PRO_5045923297" evidence="1">
    <location>
        <begin position="21"/>
        <end position="1056"/>
    </location>
</feature>
<name>A0ABT6YRX7_9BACT</name>
<feature type="domain" description="DUF6443" evidence="2">
    <location>
        <begin position="35"/>
        <end position="164"/>
    </location>
</feature>
<evidence type="ECO:0000259" key="2">
    <source>
        <dbReference type="Pfam" id="PF20041"/>
    </source>
</evidence>
<dbReference type="Gene3D" id="2.180.10.10">
    <property type="entry name" value="RHS repeat-associated core"/>
    <property type="match status" value="2"/>
</dbReference>
<proteinExistence type="predicted"/>
<evidence type="ECO:0000256" key="1">
    <source>
        <dbReference type="SAM" id="SignalP"/>
    </source>
</evidence>
<keyword evidence="1" id="KW-0732">Signal</keyword>
<dbReference type="EMBL" id="JASHID010000016">
    <property type="protein sequence ID" value="MDI9866326.1"/>
    <property type="molecule type" value="Genomic_DNA"/>
</dbReference>
<organism evidence="3 4">
    <name type="scientific">Flectobacillus longus</name>
    <dbReference type="NCBI Taxonomy" id="2984207"/>
    <lineage>
        <taxon>Bacteria</taxon>
        <taxon>Pseudomonadati</taxon>
        <taxon>Bacteroidota</taxon>
        <taxon>Cytophagia</taxon>
        <taxon>Cytophagales</taxon>
        <taxon>Flectobacillaceae</taxon>
        <taxon>Flectobacillus</taxon>
    </lineage>
</organism>
<accession>A0ABT6YRX7</accession>
<dbReference type="Pfam" id="PF20041">
    <property type="entry name" value="DUF6443"/>
    <property type="match status" value="1"/>
</dbReference>
<gene>
    <name evidence="3" type="ORF">QM480_18445</name>
</gene>
<dbReference type="InterPro" id="IPR045619">
    <property type="entry name" value="DUF6443"/>
</dbReference>
<reference evidence="3 4" key="1">
    <citation type="submission" date="2023-05" db="EMBL/GenBank/DDBJ databases">
        <title>Novel species of genus Flectobacillus isolated from stream in China.</title>
        <authorList>
            <person name="Lu H."/>
        </authorList>
    </citation>
    <scope>NUCLEOTIDE SEQUENCE [LARGE SCALE GENOMIC DNA]</scope>
    <source>
        <strain evidence="3 4">DC10W</strain>
    </source>
</reference>
<evidence type="ECO:0000313" key="4">
    <source>
        <dbReference type="Proteomes" id="UP001236569"/>
    </source>
</evidence>
<evidence type="ECO:0000313" key="3">
    <source>
        <dbReference type="EMBL" id="MDI9866326.1"/>
    </source>
</evidence>
<dbReference type="RefSeq" id="WP_283371159.1">
    <property type="nucleotide sequence ID" value="NZ_JASHID010000016.1"/>
</dbReference>
<feature type="signal peptide" evidence="1">
    <location>
        <begin position="1"/>
        <end position="20"/>
    </location>
</feature>